<dbReference type="GO" id="GO:0003677">
    <property type="term" value="F:DNA binding"/>
    <property type="evidence" value="ECO:0007669"/>
    <property type="project" value="InterPro"/>
</dbReference>
<dbReference type="InterPro" id="IPR011034">
    <property type="entry name" value="Formyl_transferase-like_C_sf"/>
</dbReference>
<evidence type="ECO:0000256" key="1">
    <source>
        <dbReference type="ARBA" id="ARBA00009232"/>
    </source>
</evidence>
<evidence type="ECO:0000256" key="5">
    <source>
        <dbReference type="HAMAP-Rule" id="MF_00527"/>
    </source>
</evidence>
<evidence type="ECO:0000256" key="4">
    <source>
        <dbReference type="ARBA" id="ARBA00023204"/>
    </source>
</evidence>
<evidence type="ECO:0000256" key="2">
    <source>
        <dbReference type="ARBA" id="ARBA00022763"/>
    </source>
</evidence>
<accession>A0A974P364</accession>
<keyword evidence="4 5" id="KW-0234">DNA repair</keyword>
<reference evidence="6" key="1">
    <citation type="submission" date="2021-01" db="EMBL/GenBank/DDBJ databases">
        <title>Genome sequence of Phenylobacterium sp. 20VBR1 isolated from a valley glaceir, Ny-Alesund, Svalbard.</title>
        <authorList>
            <person name="Thomas F.A."/>
            <person name="Krishnan K.P."/>
            <person name="Sinha R.K."/>
        </authorList>
    </citation>
    <scope>NUCLEOTIDE SEQUENCE</scope>
    <source>
        <strain evidence="6">20VBR1</strain>
    </source>
</reference>
<dbReference type="GO" id="GO:0003905">
    <property type="term" value="F:alkylbase DNA N-glycosylase activity"/>
    <property type="evidence" value="ECO:0007669"/>
    <property type="project" value="InterPro"/>
</dbReference>
<dbReference type="Pfam" id="PF02245">
    <property type="entry name" value="Pur_DNA_glyco"/>
    <property type="match status" value="1"/>
</dbReference>
<organism evidence="6">
    <name type="scientific">Phenylobacterium glaciei</name>
    <dbReference type="NCBI Taxonomy" id="2803784"/>
    <lineage>
        <taxon>Bacteria</taxon>
        <taxon>Pseudomonadati</taxon>
        <taxon>Pseudomonadota</taxon>
        <taxon>Alphaproteobacteria</taxon>
        <taxon>Caulobacterales</taxon>
        <taxon>Caulobacteraceae</taxon>
        <taxon>Phenylobacterium</taxon>
    </lineage>
</organism>
<sequence>MVVTVDGVGGRIVETEAYHHEDPASHAYNGQTPRNGAMFGAIGHAYVYRAYGLHWCLNFVCGDTPGSAVLIRALEPTAGIERMRERRGMETLRLLCAGPGRLCQALGISAPMTGWPWTGRPSTWSLRCRSGRSRWGPASASPREFRPLALRSGRLEIPEPAFPEVVVRLELRQQVVGGRDLEFAGGLDVQFLHHAVLDDHGIALRAQAQAELGAVHVQANGLGEIAGRVGDHLDGVHHALVLAPGLHDEGVVDGKADDGVDALGRDVGGEVLVAGHVLGRAGGVKAPGTAKKATFLPPKISSVVVGLGPSAVPAMRLALGSLSPTLMVMVYLP</sequence>
<dbReference type="AlphaFoldDB" id="A0A974P364"/>
<dbReference type="EMBL" id="CP068570">
    <property type="protein sequence ID" value="QQZ49843.1"/>
    <property type="molecule type" value="Genomic_DNA"/>
</dbReference>
<gene>
    <name evidence="6" type="ORF">JKL49_24390</name>
</gene>
<proteinExistence type="inferred from homology"/>
<dbReference type="GO" id="GO:0006284">
    <property type="term" value="P:base-excision repair"/>
    <property type="evidence" value="ECO:0007669"/>
    <property type="project" value="InterPro"/>
</dbReference>
<dbReference type="InterPro" id="IPR003180">
    <property type="entry name" value="MPG"/>
</dbReference>
<dbReference type="EC" id="3.2.2.-" evidence="5"/>
<dbReference type="PANTHER" id="PTHR10429:SF0">
    <property type="entry name" value="DNA-3-METHYLADENINE GLYCOSYLASE"/>
    <property type="match status" value="1"/>
</dbReference>
<dbReference type="CDD" id="cd00540">
    <property type="entry name" value="AAG"/>
    <property type="match status" value="1"/>
</dbReference>
<dbReference type="NCBIfam" id="TIGR00567">
    <property type="entry name" value="3mg"/>
    <property type="match status" value="1"/>
</dbReference>
<evidence type="ECO:0000256" key="3">
    <source>
        <dbReference type="ARBA" id="ARBA00022801"/>
    </source>
</evidence>
<evidence type="ECO:0000313" key="6">
    <source>
        <dbReference type="EMBL" id="QQZ49843.1"/>
    </source>
</evidence>
<dbReference type="HAMAP" id="MF_00527">
    <property type="entry name" value="3MGH"/>
    <property type="match status" value="1"/>
</dbReference>
<dbReference type="InterPro" id="IPR036995">
    <property type="entry name" value="MPG_sf"/>
</dbReference>
<keyword evidence="2 5" id="KW-0227">DNA damage</keyword>
<protein>
    <recommendedName>
        <fullName evidence="5">Putative 3-methyladenine DNA glycosylase</fullName>
        <ecNumber evidence="5">3.2.2.-</ecNumber>
    </recommendedName>
</protein>
<dbReference type="SUPFAM" id="SSF50486">
    <property type="entry name" value="FMT C-terminal domain-like"/>
    <property type="match status" value="1"/>
</dbReference>
<dbReference type="Gene3D" id="3.10.300.10">
    <property type="entry name" value="Methylpurine-DNA glycosylase (MPG)"/>
    <property type="match status" value="1"/>
</dbReference>
<dbReference type="PANTHER" id="PTHR10429">
    <property type="entry name" value="DNA-3-METHYLADENINE GLYCOSYLASE"/>
    <property type="match status" value="1"/>
</dbReference>
<name>A0A974P364_9CAUL</name>
<comment type="similarity">
    <text evidence="1 5">Belongs to the DNA glycosylase MPG family.</text>
</comment>
<keyword evidence="3 5" id="KW-0378">Hydrolase</keyword>